<dbReference type="SUPFAM" id="SSF51197">
    <property type="entry name" value="Clavaminate synthase-like"/>
    <property type="match status" value="1"/>
</dbReference>
<dbReference type="AlphaFoldDB" id="A0AAF1BIR3"/>
<dbReference type="Gene3D" id="2.60.120.620">
    <property type="entry name" value="q2cbj1_9rhob like domain"/>
    <property type="match status" value="1"/>
</dbReference>
<dbReference type="Pfam" id="PF05721">
    <property type="entry name" value="PhyH"/>
    <property type="match status" value="1"/>
</dbReference>
<dbReference type="InterPro" id="IPR008775">
    <property type="entry name" value="Phytyl_CoA_dOase-like"/>
</dbReference>
<evidence type="ECO:0000313" key="1">
    <source>
        <dbReference type="EMBL" id="WOO79035.1"/>
    </source>
</evidence>
<evidence type="ECO:0000313" key="2">
    <source>
        <dbReference type="Proteomes" id="UP000827549"/>
    </source>
</evidence>
<reference evidence="1" key="1">
    <citation type="submission" date="2023-10" db="EMBL/GenBank/DDBJ databases">
        <authorList>
            <person name="Noh H."/>
        </authorList>
    </citation>
    <scope>NUCLEOTIDE SEQUENCE</scope>
    <source>
        <strain evidence="1">DUCC4014</strain>
    </source>
</reference>
<protein>
    <recommendedName>
        <fullName evidence="3">Phytanoyl-CoA dioxygenase</fullName>
    </recommendedName>
</protein>
<dbReference type="GeneID" id="87805819"/>
<dbReference type="PANTHER" id="PTHR40128:SF1">
    <property type="entry name" value="PHYTANOYL-COA HYDROXYLASE"/>
    <property type="match status" value="1"/>
</dbReference>
<organism evidence="1 2">
    <name type="scientific">Vanrija pseudolonga</name>
    <dbReference type="NCBI Taxonomy" id="143232"/>
    <lineage>
        <taxon>Eukaryota</taxon>
        <taxon>Fungi</taxon>
        <taxon>Dikarya</taxon>
        <taxon>Basidiomycota</taxon>
        <taxon>Agaricomycotina</taxon>
        <taxon>Tremellomycetes</taxon>
        <taxon>Trichosporonales</taxon>
        <taxon>Trichosporonaceae</taxon>
        <taxon>Vanrija</taxon>
    </lineage>
</organism>
<keyword evidence="2" id="KW-1185">Reference proteome</keyword>
<sequence length="358" mass="40974">MTLTSTLIVDDLSAYPKPEAVPAEVRSDGNRLKDGWNIDDLHIEGNEGGKIPSTHLAWLPSLPADAPIEDIRAAYERDGVIHVKGLLPREHVMECRRRFFEFLEPAGILKEGTDPVDGIYCGEDPNQFNPHERDYRIQTNNELLQLTTTAGYDPLIMGFTDHPDLLDFIGRLMPEWKKPSRYKKQLMRTNIPHAYKSATRVHYDQMYLRGQKPGTLTAWIPVGDISPVSGGLMYLEDSLSLGIEMENKWRAYNKNLPVDEQMSGFNSNMLLGGGLTRDCTTFALRTNRRWLVGQYEAGDVVFHQCRMIHCSANNEDPDERIRFATDVRFTDKLMRFEDRWDEYGDEEEVDDEEDAGDE</sequence>
<gene>
    <name evidence="1" type="ORF">LOC62_02G002572</name>
</gene>
<accession>A0AAF1BIR3</accession>
<dbReference type="EMBL" id="CP086715">
    <property type="protein sequence ID" value="WOO79035.1"/>
    <property type="molecule type" value="Genomic_DNA"/>
</dbReference>
<dbReference type="RefSeq" id="XP_062625067.1">
    <property type="nucleotide sequence ID" value="XM_062769083.1"/>
</dbReference>
<evidence type="ECO:0008006" key="3">
    <source>
        <dbReference type="Google" id="ProtNLM"/>
    </source>
</evidence>
<dbReference type="PANTHER" id="PTHR40128">
    <property type="entry name" value="EXPRESSED PROTEIN"/>
    <property type="match status" value="1"/>
</dbReference>
<proteinExistence type="predicted"/>
<name>A0AAF1BIR3_9TREE</name>
<dbReference type="Proteomes" id="UP000827549">
    <property type="component" value="Chromosome 2"/>
</dbReference>